<evidence type="ECO:0000256" key="1">
    <source>
        <dbReference type="ARBA" id="ARBA00004571"/>
    </source>
</evidence>
<keyword evidence="10" id="KW-0732">Signal</keyword>
<dbReference type="InterPro" id="IPR036942">
    <property type="entry name" value="Beta-barrel_TonB_sf"/>
</dbReference>
<evidence type="ECO:0000313" key="14">
    <source>
        <dbReference type="Proteomes" id="UP000438476"/>
    </source>
</evidence>
<evidence type="ECO:0000259" key="12">
    <source>
        <dbReference type="Pfam" id="PF07715"/>
    </source>
</evidence>
<dbReference type="RefSeq" id="WP_160736622.1">
    <property type="nucleotide sequence ID" value="NZ_WTYT01000004.1"/>
</dbReference>
<keyword evidence="14" id="KW-1185">Reference proteome</keyword>
<dbReference type="Gene3D" id="2.40.170.20">
    <property type="entry name" value="TonB-dependent receptor, beta-barrel domain"/>
    <property type="match status" value="1"/>
</dbReference>
<dbReference type="PANTHER" id="PTHR47234:SF2">
    <property type="entry name" value="TONB-DEPENDENT RECEPTOR"/>
    <property type="match status" value="1"/>
</dbReference>
<evidence type="ECO:0000256" key="2">
    <source>
        <dbReference type="ARBA" id="ARBA00022448"/>
    </source>
</evidence>
<evidence type="ECO:0000256" key="10">
    <source>
        <dbReference type="SAM" id="SignalP"/>
    </source>
</evidence>
<comment type="subcellular location">
    <subcellularLocation>
        <location evidence="1 8">Cell outer membrane</location>
        <topology evidence="1 8">Multi-pass membrane protein</topology>
    </subcellularLocation>
</comment>
<dbReference type="InterPro" id="IPR039426">
    <property type="entry name" value="TonB-dep_rcpt-like"/>
</dbReference>
<dbReference type="OrthoDB" id="7614575at2"/>
<gene>
    <name evidence="13" type="ORF">GRI91_10505</name>
</gene>
<dbReference type="PANTHER" id="PTHR47234">
    <property type="match status" value="1"/>
</dbReference>
<feature type="domain" description="TonB-dependent receptor plug" evidence="12">
    <location>
        <begin position="61"/>
        <end position="174"/>
    </location>
</feature>
<dbReference type="InterPro" id="IPR000531">
    <property type="entry name" value="Beta-barrel_TonB"/>
</dbReference>
<keyword evidence="2 8" id="KW-0813">Transport</keyword>
<evidence type="ECO:0000259" key="11">
    <source>
        <dbReference type="Pfam" id="PF00593"/>
    </source>
</evidence>
<feature type="chain" id="PRO_5026149645" evidence="10">
    <location>
        <begin position="27"/>
        <end position="1011"/>
    </location>
</feature>
<protein>
    <submittedName>
        <fullName evidence="13">TonB-dependent receptor</fullName>
    </submittedName>
</protein>
<comment type="similarity">
    <text evidence="8 9">Belongs to the TonB-dependent receptor family.</text>
</comment>
<evidence type="ECO:0000256" key="4">
    <source>
        <dbReference type="ARBA" id="ARBA00022692"/>
    </source>
</evidence>
<evidence type="ECO:0000256" key="3">
    <source>
        <dbReference type="ARBA" id="ARBA00022452"/>
    </source>
</evidence>
<keyword evidence="4 8" id="KW-0812">Transmembrane</keyword>
<feature type="signal peptide" evidence="10">
    <location>
        <begin position="1"/>
        <end position="26"/>
    </location>
</feature>
<dbReference type="Pfam" id="PF00593">
    <property type="entry name" value="TonB_dep_Rec_b-barrel"/>
    <property type="match status" value="1"/>
</dbReference>
<feature type="domain" description="TonB-dependent receptor-like beta-barrel" evidence="11">
    <location>
        <begin position="416"/>
        <end position="959"/>
    </location>
</feature>
<keyword evidence="7 8" id="KW-0998">Cell outer membrane</keyword>
<dbReference type="GO" id="GO:0009279">
    <property type="term" value="C:cell outer membrane"/>
    <property type="evidence" value="ECO:0007669"/>
    <property type="project" value="UniProtKB-SubCell"/>
</dbReference>
<evidence type="ECO:0000313" key="13">
    <source>
        <dbReference type="EMBL" id="MXO66187.1"/>
    </source>
</evidence>
<dbReference type="EMBL" id="WTYT01000004">
    <property type="protein sequence ID" value="MXO66187.1"/>
    <property type="molecule type" value="Genomic_DNA"/>
</dbReference>
<sequence>MVLRLRSATSITALMAATAVGAPAFAEDAPSQSTGAQTTRATPEIVVTGSLLDSAAESRIAPLTVLTEEDLAQRGSPTIMDLSKQLPASAGVLGDASQFDGRSQFNQGSASINLRGLGPQRTLVLLNGQRIVATGAGNLPLVDVNMIPAQALARVEVLKDGAAATYGSDAIAGVVNFITRRDQDGFRASGDYRYIDGSDGDWTGALSWGGSLGPVQLFLSGGYQQRSELSTTERGFAMRSFEENPQGGFSGGGNPGNFDFNGTDGGLSFTADEGCEGLGGFRSSEGSASDLCFGNYLGFTNLVEPEDRYQFYGDITLPLGARTELRLTGLYGHTSTRLTTSPSYLPTISPSSEAAYGGSGLFVIPSYAPALADYCARFGDDAGCSVDEGGPPSADALAYPVRFRPLLAGGNPLYDHKRGATLSYRNSDLYRLTGELTHDFSSTLHLKAGVTYSEYDRHYQGTDSLVDYLQNALAGFGGANCTYATAASRAGMSADQLAAVAGGDGCVYFNPFSTGSATNAVTGEANPNYAGADNVLGLDLTPGAGLINDAAVVDSFYTVVTRRANTSQWVGDVQLSGESGVMLPGGAVGFALGAQYRRESYVRQYSAENNLAVNPCPGSILNPDATCSSEVGPLGFLGADRDVNVSSDVFALFAELQLPVTERLQAQLSARYEDYGTGIGSTFDPQARIRFEVADGLALRGGVGTTFRGPPPQNTRAGLVKLELIGSGLRAVDVLANRELSPETATTYNAGIDVDQGRFHASIDYYRYEFEGAIEAEPVSGIVFAMFGASGDEHCGDAAYAGLQDRFTFAGGTCNIANVERLTTYAVNSADVTTSGLDFDASYDQPLGAATLQLGVSGTYLINYDVGDVVVEGVQVQSAFDAAGKLNYQTTAYPLPRWKGYGWLQALWGRQSLRLQLNYVDGYEDQRGAAIFGPNNSALGGVSVTAGKDIGSFTTLDATWRTVLETGTSISVALVNLLDQYPPFARLDQNYDPFTASPLGFTAKLGVTQEF</sequence>
<proteinExistence type="inferred from homology"/>
<keyword evidence="6 8" id="KW-0472">Membrane</keyword>
<dbReference type="Gene3D" id="2.170.130.10">
    <property type="entry name" value="TonB-dependent receptor, plug domain"/>
    <property type="match status" value="1"/>
</dbReference>
<evidence type="ECO:0000256" key="7">
    <source>
        <dbReference type="ARBA" id="ARBA00023237"/>
    </source>
</evidence>
<dbReference type="InterPro" id="IPR012910">
    <property type="entry name" value="Plug_dom"/>
</dbReference>
<keyword evidence="5 9" id="KW-0798">TonB box</keyword>
<organism evidence="13 14">
    <name type="scientific">Altericroceibacterium endophyticum</name>
    <dbReference type="NCBI Taxonomy" id="1808508"/>
    <lineage>
        <taxon>Bacteria</taxon>
        <taxon>Pseudomonadati</taxon>
        <taxon>Pseudomonadota</taxon>
        <taxon>Alphaproteobacteria</taxon>
        <taxon>Sphingomonadales</taxon>
        <taxon>Erythrobacteraceae</taxon>
        <taxon>Altericroceibacterium</taxon>
    </lineage>
</organism>
<evidence type="ECO:0000256" key="6">
    <source>
        <dbReference type="ARBA" id="ARBA00023136"/>
    </source>
</evidence>
<dbReference type="PROSITE" id="PS52016">
    <property type="entry name" value="TONB_DEPENDENT_REC_3"/>
    <property type="match status" value="1"/>
</dbReference>
<evidence type="ECO:0000256" key="8">
    <source>
        <dbReference type="PROSITE-ProRule" id="PRU01360"/>
    </source>
</evidence>
<name>A0A6I4T5Q6_9SPHN</name>
<comment type="caution">
    <text evidence="13">The sequence shown here is derived from an EMBL/GenBank/DDBJ whole genome shotgun (WGS) entry which is preliminary data.</text>
</comment>
<dbReference type="InterPro" id="IPR037066">
    <property type="entry name" value="Plug_dom_sf"/>
</dbReference>
<accession>A0A6I4T5Q6</accession>
<evidence type="ECO:0000256" key="5">
    <source>
        <dbReference type="ARBA" id="ARBA00023077"/>
    </source>
</evidence>
<evidence type="ECO:0000256" key="9">
    <source>
        <dbReference type="RuleBase" id="RU003357"/>
    </source>
</evidence>
<dbReference type="AlphaFoldDB" id="A0A6I4T5Q6"/>
<dbReference type="SUPFAM" id="SSF56935">
    <property type="entry name" value="Porins"/>
    <property type="match status" value="1"/>
</dbReference>
<dbReference type="Proteomes" id="UP000438476">
    <property type="component" value="Unassembled WGS sequence"/>
</dbReference>
<keyword evidence="3 8" id="KW-1134">Transmembrane beta strand</keyword>
<keyword evidence="13" id="KW-0675">Receptor</keyword>
<dbReference type="Pfam" id="PF07715">
    <property type="entry name" value="Plug"/>
    <property type="match status" value="1"/>
</dbReference>
<reference evidence="13 14" key="1">
    <citation type="submission" date="2019-12" db="EMBL/GenBank/DDBJ databases">
        <title>Genomic-based taxomic classification of the family Erythrobacteraceae.</title>
        <authorList>
            <person name="Xu L."/>
        </authorList>
    </citation>
    <scope>NUCLEOTIDE SEQUENCE [LARGE SCALE GENOMIC DNA]</scope>
    <source>
        <strain evidence="13 14">LMG 29518</strain>
    </source>
</reference>